<evidence type="ECO:0000256" key="2">
    <source>
        <dbReference type="SAM" id="Phobius"/>
    </source>
</evidence>
<dbReference type="EMBL" id="CAICTM010001763">
    <property type="protein sequence ID" value="CAB9526021.1"/>
    <property type="molecule type" value="Genomic_DNA"/>
</dbReference>
<evidence type="ECO:0000313" key="3">
    <source>
        <dbReference type="EMBL" id="CAB9526021.1"/>
    </source>
</evidence>
<proteinExistence type="predicted"/>
<reference evidence="3" key="1">
    <citation type="submission" date="2020-06" db="EMBL/GenBank/DDBJ databases">
        <authorList>
            <consortium name="Plant Systems Biology data submission"/>
        </authorList>
    </citation>
    <scope>NUCLEOTIDE SEQUENCE</scope>
    <source>
        <strain evidence="3">D6</strain>
    </source>
</reference>
<evidence type="ECO:0000256" key="1">
    <source>
        <dbReference type="SAM" id="MobiDB-lite"/>
    </source>
</evidence>
<dbReference type="Proteomes" id="UP001153069">
    <property type="component" value="Unassembled WGS sequence"/>
</dbReference>
<organism evidence="3 4">
    <name type="scientific">Seminavis robusta</name>
    <dbReference type="NCBI Taxonomy" id="568900"/>
    <lineage>
        <taxon>Eukaryota</taxon>
        <taxon>Sar</taxon>
        <taxon>Stramenopiles</taxon>
        <taxon>Ochrophyta</taxon>
        <taxon>Bacillariophyta</taxon>
        <taxon>Bacillariophyceae</taxon>
        <taxon>Bacillariophycidae</taxon>
        <taxon>Naviculales</taxon>
        <taxon>Naviculaceae</taxon>
        <taxon>Seminavis</taxon>
    </lineage>
</organism>
<feature type="transmembrane region" description="Helical" evidence="2">
    <location>
        <begin position="26"/>
        <end position="45"/>
    </location>
</feature>
<keyword evidence="2" id="KW-0472">Membrane</keyword>
<feature type="compositionally biased region" description="Acidic residues" evidence="1">
    <location>
        <begin position="397"/>
        <end position="407"/>
    </location>
</feature>
<keyword evidence="2" id="KW-0812">Transmembrane</keyword>
<sequence>MGFHGKATHHDKHHRSRRRHQSKNRTGWFAWTVVFGYAFTLIFVVQDLSHLNRFHKTIKAMGTVDNRDGRKLHEQQSDTLGPERNQHIHCASWEDASRMDEWWQDHPDWEPSPKHETDDEACFVPIENPEKAAFFRHLRDYLASTVNCSLEASMMDSAGDDDTMIVSKEEESELESIIQDAVEEIWKSRNDRESTGPMQSAFNTANCSSGKTSYDAWACSFLPLTKCNEHIKTESIVPAPMRGAGDEAWLPSSSGAHQNGSDTIQQQQQRKSWLYSYLMRPKQAVRQKLRRTMLPTQIPNPDACIAFFMPSTTEAQNSRDIIRHYLESADGIFMHDTENATTTGASTAILLSDDTKLLSGAQVLSSNHHWILLSNSGDISPTTLAVNGKTSNATASSDDDNDDDDDTNSNGAMDNLLRVVARWNLAGQCKAAVHSSKDAPRKAFLSHAMMAQHGVGNYTLYQVETNLLEEDGKIAPHGTDVPVPTMTTWETVAGYIWEEARTLAVWARKAAKVMMMGCEPLLCSGA</sequence>
<gene>
    <name evidence="3" type="ORF">SEMRO_1765_G296160.1</name>
</gene>
<name>A0A9N8EV01_9STRA</name>
<protein>
    <submittedName>
        <fullName evidence="3">Uncharacterized protein</fullName>
    </submittedName>
</protein>
<accession>A0A9N8EV01</accession>
<evidence type="ECO:0000313" key="4">
    <source>
        <dbReference type="Proteomes" id="UP001153069"/>
    </source>
</evidence>
<feature type="region of interest" description="Disordered" evidence="1">
    <location>
        <begin position="389"/>
        <end position="411"/>
    </location>
</feature>
<keyword evidence="2" id="KW-1133">Transmembrane helix</keyword>
<keyword evidence="4" id="KW-1185">Reference proteome</keyword>
<feature type="region of interest" description="Disordered" evidence="1">
    <location>
        <begin position="1"/>
        <end position="21"/>
    </location>
</feature>
<dbReference type="AlphaFoldDB" id="A0A9N8EV01"/>
<comment type="caution">
    <text evidence="3">The sequence shown here is derived from an EMBL/GenBank/DDBJ whole genome shotgun (WGS) entry which is preliminary data.</text>
</comment>